<dbReference type="CDD" id="cd01831">
    <property type="entry name" value="Endoglucanase_E_like"/>
    <property type="match status" value="1"/>
</dbReference>
<dbReference type="InterPro" id="IPR013830">
    <property type="entry name" value="SGNH_hydro"/>
</dbReference>
<keyword evidence="4" id="KW-0378">Hydrolase</keyword>
<sequence length="372" mass="39138">MRALLCLAVLSGAAASVPRRTTSRTENSVDTATTFTYLGRVNPAKNELTWPASGIAFTFTGTAAAVPITSLTGTNSVEVVVDGGPPTITNDLKGSRISIQGLAQGQHTVEIRKKSEALYGSIFIGTPTTPGTLVTPTSTRKKRIEIVGDSISVGYGMDAPYPCTNAAAVEDAGATYGALAAKNLSADYSIVAWSGKGLLRNYVTTSGADTSPLMPELWTRYGANDADNSYDFATPVDAVVINLGTNDFSYMASDASGKSYAARPPLNATAYTNGLVRFSRAVLAKYPDAALFITSSPMLSDTYPTADEAQHTKQETCIRNAVARIGAQAYFVSFPSQDQSNNNIGCDYHPSPLTHQKMAVVLTAALSSVLVS</sequence>
<dbReference type="InterPro" id="IPR036514">
    <property type="entry name" value="SGNH_hydro_sf"/>
</dbReference>
<dbReference type="EMBL" id="AZHD01000017">
    <property type="protein sequence ID" value="OAA56334.1"/>
    <property type="molecule type" value="Genomic_DNA"/>
</dbReference>
<dbReference type="GO" id="GO:0052689">
    <property type="term" value="F:carboxylic ester hydrolase activity"/>
    <property type="evidence" value="ECO:0007669"/>
    <property type="project" value="InterPro"/>
</dbReference>
<dbReference type="PANTHER" id="PTHR37834:SF2">
    <property type="entry name" value="ESTERASE, SGNH HYDROLASE-TYPE"/>
    <property type="match status" value="1"/>
</dbReference>
<dbReference type="InterPro" id="IPR040794">
    <property type="entry name" value="CE2_N"/>
</dbReference>
<evidence type="ECO:0000259" key="2">
    <source>
        <dbReference type="Pfam" id="PF13472"/>
    </source>
</evidence>
<dbReference type="InterPro" id="IPR037461">
    <property type="entry name" value="CtCE2-like_dom"/>
</dbReference>
<dbReference type="Gene3D" id="3.40.50.1110">
    <property type="entry name" value="SGNH hydrolase"/>
    <property type="match status" value="1"/>
</dbReference>
<dbReference type="Proteomes" id="UP000076874">
    <property type="component" value="Unassembled WGS sequence"/>
</dbReference>
<evidence type="ECO:0000256" key="1">
    <source>
        <dbReference type="SAM" id="SignalP"/>
    </source>
</evidence>
<dbReference type="InterPro" id="IPR052762">
    <property type="entry name" value="PCW_deacetylase/CE"/>
</dbReference>
<dbReference type="STRING" id="1081102.A0A167P697"/>
<feature type="chain" id="PRO_5013221183" evidence="1">
    <location>
        <begin position="16"/>
        <end position="372"/>
    </location>
</feature>
<keyword evidence="1" id="KW-0732">Signal</keyword>
<reference evidence="4 5" key="1">
    <citation type="journal article" date="2016" name="Genome Biol. Evol.">
        <title>Divergent and convergent evolution of fungal pathogenicity.</title>
        <authorList>
            <person name="Shang Y."/>
            <person name="Xiao G."/>
            <person name="Zheng P."/>
            <person name="Cen K."/>
            <person name="Zhan S."/>
            <person name="Wang C."/>
        </authorList>
    </citation>
    <scope>NUCLEOTIDE SEQUENCE [LARGE SCALE GENOMIC DNA]</scope>
    <source>
        <strain evidence="4 5">RCEF 264</strain>
    </source>
</reference>
<dbReference type="AlphaFoldDB" id="A0A167P697"/>
<feature type="signal peptide" evidence="1">
    <location>
        <begin position="1"/>
        <end position="15"/>
    </location>
</feature>
<comment type="caution">
    <text evidence="4">The sequence shown here is derived from an EMBL/GenBank/DDBJ whole genome shotgun (WGS) entry which is preliminary data.</text>
</comment>
<dbReference type="Pfam" id="PF17996">
    <property type="entry name" value="CE2_N"/>
    <property type="match status" value="1"/>
</dbReference>
<feature type="domain" description="SGNH hydrolase-type esterase" evidence="2">
    <location>
        <begin position="147"/>
        <end position="356"/>
    </location>
</feature>
<proteinExistence type="predicted"/>
<dbReference type="SUPFAM" id="SSF52266">
    <property type="entry name" value="SGNH hydrolase"/>
    <property type="match status" value="1"/>
</dbReference>
<name>A0A167P697_9HYPO</name>
<keyword evidence="5" id="KW-1185">Reference proteome</keyword>
<dbReference type="Pfam" id="PF13472">
    <property type="entry name" value="Lipase_GDSL_2"/>
    <property type="match status" value="1"/>
</dbReference>
<evidence type="ECO:0000313" key="4">
    <source>
        <dbReference type="EMBL" id="OAA56334.1"/>
    </source>
</evidence>
<dbReference type="Gene3D" id="2.60.120.260">
    <property type="entry name" value="Galactose-binding domain-like"/>
    <property type="match status" value="1"/>
</dbReference>
<evidence type="ECO:0000313" key="5">
    <source>
        <dbReference type="Proteomes" id="UP000076874"/>
    </source>
</evidence>
<accession>A0A167P697</accession>
<organism evidence="4 5">
    <name type="scientific">Niveomyces insectorum RCEF 264</name>
    <dbReference type="NCBI Taxonomy" id="1081102"/>
    <lineage>
        <taxon>Eukaryota</taxon>
        <taxon>Fungi</taxon>
        <taxon>Dikarya</taxon>
        <taxon>Ascomycota</taxon>
        <taxon>Pezizomycotina</taxon>
        <taxon>Sordariomycetes</taxon>
        <taxon>Hypocreomycetidae</taxon>
        <taxon>Hypocreales</taxon>
        <taxon>Cordycipitaceae</taxon>
        <taxon>Niveomyces</taxon>
    </lineage>
</organism>
<feature type="domain" description="Carbohydrate esterase 2 N-terminal" evidence="3">
    <location>
        <begin position="37"/>
        <end position="125"/>
    </location>
</feature>
<dbReference type="PANTHER" id="PTHR37834">
    <property type="entry name" value="GDSL-LIKE LIPASE/ACYLHYDROLASE DOMAIN PROTEIN (AFU_ORTHOLOGUE AFUA_2G00620)"/>
    <property type="match status" value="1"/>
</dbReference>
<protein>
    <submittedName>
        <fullName evidence="4">Esterase, SGNH hydrolase-type</fullName>
    </submittedName>
</protein>
<gene>
    <name evidence="4" type="ORF">SPI_07945</name>
</gene>
<evidence type="ECO:0000259" key="3">
    <source>
        <dbReference type="Pfam" id="PF17996"/>
    </source>
</evidence>
<dbReference type="OrthoDB" id="426133at2759"/>